<dbReference type="eggNOG" id="ENOG5033893">
    <property type="taxonomic scope" value="Bacteria"/>
</dbReference>
<organism evidence="1 2">
    <name type="scientific">Rossellomorea vietnamensis</name>
    <dbReference type="NCBI Taxonomy" id="218284"/>
    <lineage>
        <taxon>Bacteria</taxon>
        <taxon>Bacillati</taxon>
        <taxon>Bacillota</taxon>
        <taxon>Bacilli</taxon>
        <taxon>Bacillales</taxon>
        <taxon>Bacillaceae</taxon>
        <taxon>Rossellomorea</taxon>
    </lineage>
</organism>
<reference evidence="1 2" key="1">
    <citation type="submission" date="2015-08" db="EMBL/GenBank/DDBJ databases">
        <title>Draft Genome Sequence of Bacillus vietnamensis UCD-SED5.</title>
        <authorList>
            <person name="Lee R.D."/>
            <person name="Jospin G."/>
            <person name="Lang J.M."/>
            <person name="Coil D.A."/>
            <person name="Eisen J.A."/>
        </authorList>
    </citation>
    <scope>NUCLEOTIDE SEQUENCE [LARGE SCALE GENOMIC DNA]</scope>
    <source>
        <strain evidence="1 2">UCD-SED5</strain>
    </source>
</reference>
<protein>
    <submittedName>
        <fullName evidence="1">Uncharacterized protein</fullName>
    </submittedName>
</protein>
<gene>
    <name evidence="1" type="ORF">AM506_11535</name>
</gene>
<proteinExistence type="predicted"/>
<dbReference type="RefSeq" id="WP_060672633.1">
    <property type="nucleotide sequence ID" value="NZ_LIXZ01000007.1"/>
</dbReference>
<dbReference type="Pfam" id="PF22116">
    <property type="entry name" value="DUF6944"/>
    <property type="match status" value="1"/>
</dbReference>
<dbReference type="OrthoDB" id="2927316at2"/>
<dbReference type="InterPro" id="IPR054224">
    <property type="entry name" value="DUF6944"/>
</dbReference>
<sequence>MSNEQKATFGAWVAAIGTVIAAIGSTPIKRIPDGTLRSFNLIGNELQATGNALEADAIEEFTLTKVGNEIQAIGNVTVIAGIVIDFNTIIKQELNIKGNLLQALGGSAALADSFDEEHTLEELYSIYGNLLQIIGNSLQAISGILTLNNKDSGNLNVVGSWIQAIGAIISALVQTKESSTCSCCTYRM</sequence>
<dbReference type="AlphaFoldDB" id="A0A0P6VWX4"/>
<dbReference type="Proteomes" id="UP000050398">
    <property type="component" value="Unassembled WGS sequence"/>
</dbReference>
<evidence type="ECO:0000313" key="2">
    <source>
        <dbReference type="Proteomes" id="UP000050398"/>
    </source>
</evidence>
<evidence type="ECO:0000313" key="1">
    <source>
        <dbReference type="EMBL" id="KPL59565.1"/>
    </source>
</evidence>
<accession>A0A0P6VWX4</accession>
<comment type="caution">
    <text evidence="1">The sequence shown here is derived from an EMBL/GenBank/DDBJ whole genome shotgun (WGS) entry which is preliminary data.</text>
</comment>
<name>A0A0P6VWX4_9BACI</name>
<dbReference type="EMBL" id="LIXZ01000007">
    <property type="protein sequence ID" value="KPL59565.1"/>
    <property type="molecule type" value="Genomic_DNA"/>
</dbReference>
<dbReference type="PATRIC" id="fig|218284.4.peg.4016"/>